<dbReference type="Proteomes" id="UP000436522">
    <property type="component" value="Unassembled WGS sequence"/>
</dbReference>
<evidence type="ECO:0000256" key="6">
    <source>
        <dbReference type="ARBA" id="ARBA00015850"/>
    </source>
</evidence>
<evidence type="ECO:0000256" key="9">
    <source>
        <dbReference type="ARBA" id="ARBA00022679"/>
    </source>
</evidence>
<keyword evidence="13 19" id="KW-0472">Membrane</keyword>
<evidence type="ECO:0000256" key="3">
    <source>
        <dbReference type="ARBA" id="ARBA00004663"/>
    </source>
</evidence>
<evidence type="ECO:0000256" key="5">
    <source>
        <dbReference type="ARBA" id="ARBA00013200"/>
    </source>
</evidence>
<comment type="caution">
    <text evidence="19">Lacks conserved residue(s) required for the propagation of feature annotation.</text>
</comment>
<evidence type="ECO:0000256" key="16">
    <source>
        <dbReference type="ARBA" id="ARBA00032853"/>
    </source>
</evidence>
<evidence type="ECO:0000256" key="11">
    <source>
        <dbReference type="ARBA" id="ARBA00022842"/>
    </source>
</evidence>
<dbReference type="GO" id="GO:0005886">
    <property type="term" value="C:plasma membrane"/>
    <property type="evidence" value="ECO:0007669"/>
    <property type="project" value="UniProtKB-SubCell"/>
</dbReference>
<sequence>MKTDSFPPWFTDILLAAALLSRLPLPHLPESAFARGGQASWAYPIVGAGLGGLAACAGAVALALGLPAVFAAGLLLATLMMLTGAMHEDGLGDTADGLWGGFTLERRLEIMRDSHIGTYGILALILITGLRWSAYVALLPLGVLPVMAAATLSRVGMPFLMATLPHARQDGLSKSVGQPDVPTAVLGLGLALLIGGLCVGAAAIGGLLAVLLATALIGLLARRKIGGQTGDILGACQQIGEVCALAALVILLT</sequence>
<keyword evidence="8 19" id="KW-0169">Cobalamin biosynthesis</keyword>
<proteinExistence type="inferred from homology"/>
<comment type="catalytic activity">
    <reaction evidence="17 19">
        <text>alpha-ribazole + adenosylcob(III)inamide-GDP = adenosylcob(III)alamin + GMP + H(+)</text>
        <dbReference type="Rhea" id="RHEA:16049"/>
        <dbReference type="ChEBI" id="CHEBI:10329"/>
        <dbReference type="ChEBI" id="CHEBI:15378"/>
        <dbReference type="ChEBI" id="CHEBI:18408"/>
        <dbReference type="ChEBI" id="CHEBI:58115"/>
        <dbReference type="ChEBI" id="CHEBI:60487"/>
        <dbReference type="EC" id="2.7.8.26"/>
    </reaction>
</comment>
<feature type="transmembrane region" description="Helical" evidence="19">
    <location>
        <begin position="190"/>
        <end position="220"/>
    </location>
</feature>
<accession>A0A640VWI0</accession>
<gene>
    <name evidence="20" type="primary">cobV</name>
    <name evidence="19" type="synonym">cobS</name>
    <name evidence="20" type="ORF">So717_37450</name>
</gene>
<comment type="pathway">
    <text evidence="3 19">Cofactor biosynthesis; adenosylcobalamin biosynthesis; adenosylcobalamin from cob(II)yrinate a,c-diamide: step 7/7.</text>
</comment>
<dbReference type="HAMAP" id="MF_00719">
    <property type="entry name" value="CobS"/>
    <property type="match status" value="1"/>
</dbReference>
<keyword evidence="7 19" id="KW-1003">Cell membrane</keyword>
<feature type="transmembrane region" description="Helical" evidence="19">
    <location>
        <begin position="50"/>
        <end position="77"/>
    </location>
</feature>
<evidence type="ECO:0000313" key="21">
    <source>
        <dbReference type="Proteomes" id="UP000436522"/>
    </source>
</evidence>
<evidence type="ECO:0000256" key="8">
    <source>
        <dbReference type="ARBA" id="ARBA00022573"/>
    </source>
</evidence>
<evidence type="ECO:0000256" key="19">
    <source>
        <dbReference type="HAMAP-Rule" id="MF_00719"/>
    </source>
</evidence>
<dbReference type="OrthoDB" id="9794626at2"/>
<evidence type="ECO:0000256" key="15">
    <source>
        <dbReference type="ARBA" id="ARBA00032605"/>
    </source>
</evidence>
<dbReference type="AlphaFoldDB" id="A0A640VWI0"/>
<organism evidence="20 21">
    <name type="scientific">Roseobacter cerasinus</name>
    <dbReference type="NCBI Taxonomy" id="2602289"/>
    <lineage>
        <taxon>Bacteria</taxon>
        <taxon>Pseudomonadati</taxon>
        <taxon>Pseudomonadota</taxon>
        <taxon>Alphaproteobacteria</taxon>
        <taxon>Rhodobacterales</taxon>
        <taxon>Roseobacteraceae</taxon>
        <taxon>Roseobacter</taxon>
    </lineage>
</organism>
<keyword evidence="12 19" id="KW-1133">Transmembrane helix</keyword>
<dbReference type="Pfam" id="PF02654">
    <property type="entry name" value="CobS"/>
    <property type="match status" value="1"/>
</dbReference>
<evidence type="ECO:0000256" key="1">
    <source>
        <dbReference type="ARBA" id="ARBA00001946"/>
    </source>
</evidence>
<evidence type="ECO:0000256" key="12">
    <source>
        <dbReference type="ARBA" id="ARBA00022989"/>
    </source>
</evidence>
<dbReference type="UniPathway" id="UPA00148">
    <property type="reaction ID" value="UER00238"/>
</dbReference>
<protein>
    <recommendedName>
        <fullName evidence="6 19">Adenosylcobinamide-GDP ribazoletransferase</fullName>
        <ecNumber evidence="5 19">2.7.8.26</ecNumber>
    </recommendedName>
    <alternativeName>
        <fullName evidence="16 19">Cobalamin synthase</fullName>
    </alternativeName>
    <alternativeName>
        <fullName evidence="15 19">Cobalamin-5'-phosphate synthase</fullName>
    </alternativeName>
</protein>
<feature type="transmembrane region" description="Helical" evidence="19">
    <location>
        <begin position="116"/>
        <end position="138"/>
    </location>
</feature>
<dbReference type="PANTHER" id="PTHR34148:SF1">
    <property type="entry name" value="ADENOSYLCOBINAMIDE-GDP RIBAZOLETRANSFERASE"/>
    <property type="match status" value="1"/>
</dbReference>
<dbReference type="GO" id="GO:0009236">
    <property type="term" value="P:cobalamin biosynthetic process"/>
    <property type="evidence" value="ECO:0007669"/>
    <property type="project" value="UniProtKB-UniRule"/>
</dbReference>
<evidence type="ECO:0000256" key="4">
    <source>
        <dbReference type="ARBA" id="ARBA00010561"/>
    </source>
</evidence>
<keyword evidence="11 19" id="KW-0460">Magnesium</keyword>
<comment type="cofactor">
    <cofactor evidence="1 19">
        <name>Mg(2+)</name>
        <dbReference type="ChEBI" id="CHEBI:18420"/>
    </cofactor>
</comment>
<comment type="catalytic activity">
    <reaction evidence="18 19">
        <text>alpha-ribazole 5'-phosphate + adenosylcob(III)inamide-GDP = adenosylcob(III)alamin 5'-phosphate + GMP + H(+)</text>
        <dbReference type="Rhea" id="RHEA:23560"/>
        <dbReference type="ChEBI" id="CHEBI:15378"/>
        <dbReference type="ChEBI" id="CHEBI:57918"/>
        <dbReference type="ChEBI" id="CHEBI:58115"/>
        <dbReference type="ChEBI" id="CHEBI:60487"/>
        <dbReference type="ChEBI" id="CHEBI:60493"/>
        <dbReference type="EC" id="2.7.8.26"/>
    </reaction>
</comment>
<comment type="subcellular location">
    <subcellularLocation>
        <location evidence="2 19">Cell membrane</location>
        <topology evidence="2 19">Multi-pass membrane protein</topology>
    </subcellularLocation>
</comment>
<evidence type="ECO:0000313" key="20">
    <source>
        <dbReference type="EMBL" id="GFE51992.1"/>
    </source>
</evidence>
<comment type="similarity">
    <text evidence="4 19">Belongs to the CobS family.</text>
</comment>
<dbReference type="PANTHER" id="PTHR34148">
    <property type="entry name" value="ADENOSYLCOBINAMIDE-GDP RIBAZOLETRANSFERASE"/>
    <property type="match status" value="1"/>
</dbReference>
<evidence type="ECO:0000256" key="7">
    <source>
        <dbReference type="ARBA" id="ARBA00022475"/>
    </source>
</evidence>
<evidence type="ECO:0000256" key="2">
    <source>
        <dbReference type="ARBA" id="ARBA00004651"/>
    </source>
</evidence>
<comment type="caution">
    <text evidence="20">The sequence shown here is derived from an EMBL/GenBank/DDBJ whole genome shotgun (WGS) entry which is preliminary data.</text>
</comment>
<evidence type="ECO:0000256" key="17">
    <source>
        <dbReference type="ARBA" id="ARBA00048623"/>
    </source>
</evidence>
<dbReference type="EMBL" id="BLIV01000009">
    <property type="protein sequence ID" value="GFE51992.1"/>
    <property type="molecule type" value="Genomic_DNA"/>
</dbReference>
<name>A0A640VWI0_9RHOB</name>
<dbReference type="EC" id="2.7.8.26" evidence="5 19"/>
<evidence type="ECO:0000256" key="10">
    <source>
        <dbReference type="ARBA" id="ARBA00022692"/>
    </source>
</evidence>
<dbReference type="RefSeq" id="WP_159980446.1">
    <property type="nucleotide sequence ID" value="NZ_BLIV01000009.1"/>
</dbReference>
<keyword evidence="9 19" id="KW-0808">Transferase</keyword>
<dbReference type="GO" id="GO:0051073">
    <property type="term" value="F:adenosylcobinamide-GDP ribazoletransferase activity"/>
    <property type="evidence" value="ECO:0007669"/>
    <property type="project" value="UniProtKB-UniRule"/>
</dbReference>
<dbReference type="GO" id="GO:0008818">
    <property type="term" value="F:cobalamin 5'-phosphate synthase activity"/>
    <property type="evidence" value="ECO:0007669"/>
    <property type="project" value="UniProtKB-UniRule"/>
</dbReference>
<evidence type="ECO:0000256" key="13">
    <source>
        <dbReference type="ARBA" id="ARBA00023136"/>
    </source>
</evidence>
<reference evidence="20 21" key="1">
    <citation type="submission" date="2019-12" db="EMBL/GenBank/DDBJ databases">
        <title>Roseobacter cerasinus sp. nov., isolated from seawater around aquaculture.</title>
        <authorList>
            <person name="Muramatsu S."/>
            <person name="Takabe Y."/>
            <person name="Mori K."/>
            <person name="Takaichi S."/>
            <person name="Hanada S."/>
        </authorList>
    </citation>
    <scope>NUCLEOTIDE SEQUENCE [LARGE SCALE GENOMIC DNA]</scope>
    <source>
        <strain evidence="20 21">AI77</strain>
    </source>
</reference>
<evidence type="ECO:0000256" key="14">
    <source>
        <dbReference type="ARBA" id="ARBA00025228"/>
    </source>
</evidence>
<keyword evidence="21" id="KW-1185">Reference proteome</keyword>
<evidence type="ECO:0000256" key="18">
    <source>
        <dbReference type="ARBA" id="ARBA00049504"/>
    </source>
</evidence>
<dbReference type="InterPro" id="IPR003805">
    <property type="entry name" value="CobS"/>
</dbReference>
<comment type="function">
    <text evidence="14 19">Joins adenosylcobinamide-GDP and alpha-ribazole to generate adenosylcobalamin (Ado-cobalamin). Also synthesizes adenosylcobalamin 5'-phosphate from adenosylcobinamide-GDP and alpha-ribazole 5'-phosphate.</text>
</comment>
<keyword evidence="10 19" id="KW-0812">Transmembrane</keyword>